<evidence type="ECO:0000256" key="1">
    <source>
        <dbReference type="SAM" id="SignalP"/>
    </source>
</evidence>
<reference evidence="3 4" key="1">
    <citation type="submission" date="2021-06" db="EMBL/GenBank/DDBJ databases">
        <authorList>
            <person name="Sun Q."/>
            <person name="Li D."/>
        </authorList>
    </citation>
    <scope>NUCLEOTIDE SEQUENCE [LARGE SCALE GENOMIC DNA]</scope>
    <source>
        <strain evidence="3 4">MSJ-1</strain>
    </source>
</reference>
<keyword evidence="4" id="KW-1185">Reference proteome</keyword>
<feature type="signal peptide" evidence="1">
    <location>
        <begin position="1"/>
        <end position="21"/>
    </location>
</feature>
<sequence>MKKLFIMAIFITFLLPSFVFAKEDYSRIDIKVGPSIKSKEELILKSDNEFEIITADGSLNSKTKSKELKVIFNGDKINLQSDKFTLNNFPDNGLLLINSNSPINISKTKRNYKGSISFRINDKKLDVINNIDMENYLKGVLPKEMSPSFPLEALKAQALCSRSFAINNYNKYIKKGYNLDDTTNSQVYYGSDVEKESTNKAVELTKEEIVNYNGKVASTIFGASSGGFIASANEVWGGNNHPYLISKEDPYSTYTWEYELKDSDLNKLNIKNAYDCKIECSNDSKRTSNITFSTPKGEVAFRGNEFRSKLGNTKVKSTLFEVDLNNGKINIKGKGYGHGVGMSQYGAVEMAKKGFNYKEIIEFYFPGTEIGKLS</sequence>
<dbReference type="PANTHER" id="PTHR30032:SF4">
    <property type="entry name" value="AMIDASE ENHANCER"/>
    <property type="match status" value="1"/>
</dbReference>
<accession>A0ABS6FIG3</accession>
<evidence type="ECO:0000313" key="3">
    <source>
        <dbReference type="EMBL" id="MBU5669016.1"/>
    </source>
</evidence>
<comment type="caution">
    <text evidence="3">The sequence shown here is derived from an EMBL/GenBank/DDBJ whole genome shotgun (WGS) entry which is preliminary data.</text>
</comment>
<organism evidence="3 4">
    <name type="scientific">Peptoniphilus ovalis</name>
    <dbReference type="NCBI Taxonomy" id="2841503"/>
    <lineage>
        <taxon>Bacteria</taxon>
        <taxon>Bacillati</taxon>
        <taxon>Bacillota</taxon>
        <taxon>Tissierellia</taxon>
        <taxon>Tissierellales</taxon>
        <taxon>Peptoniphilaceae</taxon>
        <taxon>Peptoniphilus</taxon>
    </lineage>
</organism>
<dbReference type="NCBIfam" id="TIGR02669">
    <property type="entry name" value="SpoIID_LytB"/>
    <property type="match status" value="1"/>
</dbReference>
<keyword evidence="1" id="KW-0732">Signal</keyword>
<dbReference type="Pfam" id="PF08486">
    <property type="entry name" value="SpoIID"/>
    <property type="match status" value="1"/>
</dbReference>
<name>A0ABS6FIG3_9FIRM</name>
<evidence type="ECO:0000313" key="4">
    <source>
        <dbReference type="Proteomes" id="UP000783742"/>
    </source>
</evidence>
<dbReference type="InterPro" id="IPR013486">
    <property type="entry name" value="SpoIID/LytB"/>
</dbReference>
<dbReference type="Proteomes" id="UP000783742">
    <property type="component" value="Unassembled WGS sequence"/>
</dbReference>
<dbReference type="EMBL" id="JAHLQO010000003">
    <property type="protein sequence ID" value="MBU5669016.1"/>
    <property type="molecule type" value="Genomic_DNA"/>
</dbReference>
<feature type="chain" id="PRO_5046937597" evidence="1">
    <location>
        <begin position="22"/>
        <end position="374"/>
    </location>
</feature>
<evidence type="ECO:0000259" key="2">
    <source>
        <dbReference type="Pfam" id="PF08486"/>
    </source>
</evidence>
<protein>
    <submittedName>
        <fullName evidence="3">SpoIID/LytB domain-containing protein</fullName>
    </submittedName>
</protein>
<dbReference type="InterPro" id="IPR051922">
    <property type="entry name" value="Bact_Sporulation_Assoc"/>
</dbReference>
<feature type="domain" description="Sporulation stage II protein D amidase enhancer LytB N-terminal" evidence="2">
    <location>
        <begin position="122"/>
        <end position="212"/>
    </location>
</feature>
<dbReference type="PANTHER" id="PTHR30032">
    <property type="entry name" value="N-ACETYLMURAMOYL-L-ALANINE AMIDASE-RELATED"/>
    <property type="match status" value="1"/>
</dbReference>
<proteinExistence type="predicted"/>
<gene>
    <name evidence="3" type="ORF">KQI68_04085</name>
</gene>
<dbReference type="InterPro" id="IPR013693">
    <property type="entry name" value="SpoIID/LytB_N"/>
</dbReference>
<dbReference type="RefSeq" id="WP_216548865.1">
    <property type="nucleotide sequence ID" value="NZ_JAHLQO010000003.1"/>
</dbReference>